<dbReference type="Proteomes" id="UP001059596">
    <property type="component" value="Chromosome 3R"/>
</dbReference>
<dbReference type="PROSITE" id="PS50199">
    <property type="entry name" value="ZF_RANBP2_2"/>
    <property type="match status" value="2"/>
</dbReference>
<dbReference type="InterPro" id="IPR035979">
    <property type="entry name" value="RBD_domain_sf"/>
</dbReference>
<keyword evidence="3 17" id="KW-0863">Zinc-finger</keyword>
<comment type="catalytic activity">
    <reaction evidence="9">
        <text>a 1,2-diacyl-sn-glycerol + H2O = a 2-acylglycerol + a fatty acid + H(+)</text>
        <dbReference type="Rhea" id="RHEA:33275"/>
        <dbReference type="ChEBI" id="CHEBI:15377"/>
        <dbReference type="ChEBI" id="CHEBI:15378"/>
        <dbReference type="ChEBI" id="CHEBI:17389"/>
        <dbReference type="ChEBI" id="CHEBI:17815"/>
        <dbReference type="ChEBI" id="CHEBI:28868"/>
        <dbReference type="EC" id="3.1.1.116"/>
    </reaction>
</comment>
<comment type="catalytic activity">
    <reaction evidence="10">
        <text>a 1,3-diacyl-sn-glycerol + H2O = a 1-acyl-sn-glycerol + a fatty acid + H(+)</text>
        <dbReference type="Rhea" id="RHEA:38503"/>
        <dbReference type="ChEBI" id="CHEBI:15377"/>
        <dbReference type="ChEBI" id="CHEBI:15378"/>
        <dbReference type="ChEBI" id="CHEBI:28868"/>
        <dbReference type="ChEBI" id="CHEBI:64683"/>
        <dbReference type="ChEBI" id="CHEBI:77272"/>
    </reaction>
</comment>
<evidence type="ECO:0000313" key="22">
    <source>
        <dbReference type="Proteomes" id="UP001059596"/>
    </source>
</evidence>
<feature type="compositionally biased region" description="Acidic residues" evidence="18">
    <location>
        <begin position="414"/>
        <end position="438"/>
    </location>
</feature>
<accession>A0A9P9YYE6</accession>
<evidence type="ECO:0000313" key="21">
    <source>
        <dbReference type="EMBL" id="KAI8045386.1"/>
    </source>
</evidence>
<keyword evidence="6 16" id="KW-0694">RNA-binding</keyword>
<dbReference type="GO" id="GO:0003723">
    <property type="term" value="F:RNA binding"/>
    <property type="evidence" value="ECO:0007669"/>
    <property type="project" value="UniProtKB-UniRule"/>
</dbReference>
<dbReference type="Gene3D" id="3.40.50.1820">
    <property type="entry name" value="alpha/beta hydrolase"/>
    <property type="match status" value="1"/>
</dbReference>
<dbReference type="GO" id="GO:0005739">
    <property type="term" value="C:mitochondrion"/>
    <property type="evidence" value="ECO:0007669"/>
    <property type="project" value="TreeGrafter"/>
</dbReference>
<comment type="catalytic activity">
    <reaction evidence="13">
        <text>1,2-didecanoylglycerol + H2O = decanoylglycerol + decanoate + H(+)</text>
        <dbReference type="Rhea" id="RHEA:48596"/>
        <dbReference type="ChEBI" id="CHEBI:11152"/>
        <dbReference type="ChEBI" id="CHEBI:15377"/>
        <dbReference type="ChEBI" id="CHEBI:15378"/>
        <dbReference type="ChEBI" id="CHEBI:27689"/>
        <dbReference type="ChEBI" id="CHEBI:90605"/>
    </reaction>
</comment>
<evidence type="ECO:0000256" key="4">
    <source>
        <dbReference type="ARBA" id="ARBA00022801"/>
    </source>
</evidence>
<evidence type="ECO:0000256" key="10">
    <source>
        <dbReference type="ARBA" id="ARBA00043742"/>
    </source>
</evidence>
<dbReference type="PANTHER" id="PTHR46118">
    <property type="entry name" value="PROTEIN ABHD11"/>
    <property type="match status" value="1"/>
</dbReference>
<evidence type="ECO:0000256" key="15">
    <source>
        <dbReference type="ARBA" id="ARBA00048919"/>
    </source>
</evidence>
<evidence type="ECO:0000256" key="11">
    <source>
        <dbReference type="ARBA" id="ARBA00044064"/>
    </source>
</evidence>
<evidence type="ECO:0000256" key="9">
    <source>
        <dbReference type="ARBA" id="ARBA00043667"/>
    </source>
</evidence>
<dbReference type="InterPro" id="IPR001876">
    <property type="entry name" value="Znf_RanBP2"/>
</dbReference>
<keyword evidence="2" id="KW-0479">Metal-binding</keyword>
<feature type="compositionally biased region" description="Basic and acidic residues" evidence="18">
    <location>
        <begin position="403"/>
        <end position="413"/>
    </location>
</feature>
<comment type="similarity">
    <text evidence="1">Belongs to the AB hydrolase superfamily.</text>
</comment>
<evidence type="ECO:0000256" key="16">
    <source>
        <dbReference type="PROSITE-ProRule" id="PRU00176"/>
    </source>
</evidence>
<evidence type="ECO:0000256" key="3">
    <source>
        <dbReference type="ARBA" id="ARBA00022771"/>
    </source>
</evidence>
<feature type="domain" description="RRM" evidence="19">
    <location>
        <begin position="491"/>
        <end position="577"/>
    </location>
</feature>
<gene>
    <name evidence="21" type="ORF">M5D96_001566</name>
</gene>
<evidence type="ECO:0000256" key="13">
    <source>
        <dbReference type="ARBA" id="ARBA00048504"/>
    </source>
</evidence>
<dbReference type="GO" id="GO:0052689">
    <property type="term" value="F:carboxylic ester hydrolase activity"/>
    <property type="evidence" value="ECO:0007669"/>
    <property type="project" value="TreeGrafter"/>
</dbReference>
<evidence type="ECO:0000259" key="19">
    <source>
        <dbReference type="PROSITE" id="PS50102"/>
    </source>
</evidence>
<protein>
    <recommendedName>
        <fullName evidence="11">sn-1-specific diacylglycerol lipase ABHD11</fullName>
        <ecNumber evidence="7">3.1.1.116</ecNumber>
    </recommendedName>
    <alternativeName>
        <fullName evidence="8">Alpha/beta hydrolase domain-containing protein 11</fullName>
    </alternativeName>
</protein>
<dbReference type="Gene3D" id="4.10.1060.10">
    <property type="entry name" value="Zinc finger, RanBP2-type"/>
    <property type="match status" value="2"/>
</dbReference>
<evidence type="ECO:0000256" key="17">
    <source>
        <dbReference type="PROSITE-ProRule" id="PRU00322"/>
    </source>
</evidence>
<comment type="catalytic activity">
    <reaction evidence="15">
        <text>1-octadecanoyl-2-(5Z,8Z,11Z,14Z-eicosatetraenoyl)-sn-glycerol + H2O = 2-(5Z,8Z,11Z,14Z-eicosatetraenoyl)-glycerol + octadecanoate + H(+)</text>
        <dbReference type="Rhea" id="RHEA:38507"/>
        <dbReference type="ChEBI" id="CHEBI:15377"/>
        <dbReference type="ChEBI" id="CHEBI:15378"/>
        <dbReference type="ChEBI" id="CHEBI:25629"/>
        <dbReference type="ChEBI" id="CHEBI:52392"/>
        <dbReference type="ChEBI" id="CHEBI:75728"/>
    </reaction>
</comment>
<dbReference type="AlphaFoldDB" id="A0A9P9YYE6"/>
<evidence type="ECO:0000256" key="7">
    <source>
        <dbReference type="ARBA" id="ARBA00026104"/>
    </source>
</evidence>
<feature type="region of interest" description="Disordered" evidence="18">
    <location>
        <begin position="353"/>
        <end position="387"/>
    </location>
</feature>
<dbReference type="Pfam" id="PF00076">
    <property type="entry name" value="RRM_1"/>
    <property type="match status" value="1"/>
</dbReference>
<dbReference type="PROSITE" id="PS50102">
    <property type="entry name" value="RRM"/>
    <property type="match status" value="1"/>
</dbReference>
<reference evidence="21" key="1">
    <citation type="journal article" date="2023" name="Genome Biol. Evol.">
        <title>Long-read-based Genome Assembly of Drosophila gunungcola Reveals Fewer Chemosensory Genes in Flower-breeding Species.</title>
        <authorList>
            <person name="Negi A."/>
            <person name="Liao B.Y."/>
            <person name="Yeh S.D."/>
        </authorList>
    </citation>
    <scope>NUCLEOTIDE SEQUENCE</scope>
    <source>
        <strain evidence="21">Sukarami</strain>
    </source>
</reference>
<dbReference type="EMBL" id="JAMKOV010000001">
    <property type="protein sequence ID" value="KAI8045386.1"/>
    <property type="molecule type" value="Genomic_DNA"/>
</dbReference>
<feature type="region of interest" description="Disordered" evidence="18">
    <location>
        <begin position="403"/>
        <end position="448"/>
    </location>
</feature>
<evidence type="ECO:0000256" key="6">
    <source>
        <dbReference type="ARBA" id="ARBA00022884"/>
    </source>
</evidence>
<dbReference type="SUPFAM" id="SSF53474">
    <property type="entry name" value="alpha/beta-Hydrolases"/>
    <property type="match status" value="1"/>
</dbReference>
<dbReference type="GO" id="GO:0008270">
    <property type="term" value="F:zinc ion binding"/>
    <property type="evidence" value="ECO:0007669"/>
    <property type="project" value="UniProtKB-KW"/>
</dbReference>
<dbReference type="InterPro" id="IPR012677">
    <property type="entry name" value="Nucleotide-bd_a/b_plait_sf"/>
</dbReference>
<evidence type="ECO:0000256" key="1">
    <source>
        <dbReference type="ARBA" id="ARBA00008645"/>
    </source>
</evidence>
<dbReference type="PROSITE" id="PS01358">
    <property type="entry name" value="ZF_RANBP2_1"/>
    <property type="match status" value="2"/>
</dbReference>
<evidence type="ECO:0000256" key="14">
    <source>
        <dbReference type="ARBA" id="ARBA00048513"/>
    </source>
</evidence>
<dbReference type="SMART" id="SM00547">
    <property type="entry name" value="ZnF_RBZ"/>
    <property type="match status" value="2"/>
</dbReference>
<dbReference type="InterPro" id="IPR000073">
    <property type="entry name" value="AB_hydrolase_1"/>
</dbReference>
<sequence length="712" mass="79445">MARGRVLSSILSRAQALRNYRSSFVQSTRLEYVSYSTPRNQMEAPPIVVMHDLNLSLESWRHVASNLSQEGLRQVITVDARNHGISPHTSGHSPMHLAADVQALMSHQRLSKIVALGHGMGGRAMMTLALTQPQLVERVILVDITPAPVPSNFYLTRQVFEMMLQVAPTIPPNLSLSEGRMFILPLFQDVVHDVSELRRVVDNLRKMQDDTFGWAVNPRAVLGSWAELMINYESTLGGLSPYMGEVLLIAGSQSEFVTSSSIAVMQRYFPNTVVQILDAGHCVYEDQPEQFVELVRRNRARVTSHWKRSLGHWLPLGVNGGQKRLMSGGISSKTPRTAYSDLYRFEDGSGDASGSLMLGQDDDDLCAGEEASSPVASTSTAVGESLKGNAEELQLNLEEMAERSDMMTERGELQEDDDDEEEGDDEEEDDDEEEEQEENREVGAYISSMGGGSTSYMVFPRTAADFMPRLPLPRHSPYMIVGQEQYVIQPDTVFVLGMRLNVTKNDIITYFGRLGLIKMDEASQKPKIFVYKNKQTGRSKGEATITYVSPFSAQAAISCLSGAKFMGQVLTVLPAYLSTRQGRLRFNYPRELNSPERQRRQRALKWKPASDNWVCTLCRNSNFVWRSSCNRCQATKVSASGQGTSTGSGGADGARSWRPRKHDWPCGFCFNLNFWYREKCNRCHSPRSDEPPASGGDKPVPWELVLSTPPVE</sequence>
<feature type="region of interest" description="Disordered" evidence="18">
    <location>
        <begin position="686"/>
        <end position="712"/>
    </location>
</feature>
<dbReference type="PANTHER" id="PTHR46118:SF4">
    <property type="entry name" value="PROTEIN ABHD11"/>
    <property type="match status" value="1"/>
</dbReference>
<evidence type="ECO:0000256" key="12">
    <source>
        <dbReference type="ARBA" id="ARBA00048283"/>
    </source>
</evidence>
<evidence type="ECO:0000256" key="8">
    <source>
        <dbReference type="ARBA" id="ARBA00042703"/>
    </source>
</evidence>
<dbReference type="SUPFAM" id="SSF90209">
    <property type="entry name" value="Ran binding protein zinc finger-like"/>
    <property type="match status" value="2"/>
</dbReference>
<dbReference type="InterPro" id="IPR036443">
    <property type="entry name" value="Znf_RanBP2_sf"/>
</dbReference>
<dbReference type="InterPro" id="IPR000504">
    <property type="entry name" value="RRM_dom"/>
</dbReference>
<keyword evidence="4" id="KW-0378">Hydrolase</keyword>
<comment type="caution">
    <text evidence="21">The sequence shown here is derived from an EMBL/GenBank/DDBJ whole genome shotgun (WGS) entry which is preliminary data.</text>
</comment>
<dbReference type="InterPro" id="IPR029058">
    <property type="entry name" value="AB_hydrolase_fold"/>
</dbReference>
<evidence type="ECO:0000256" key="5">
    <source>
        <dbReference type="ARBA" id="ARBA00022833"/>
    </source>
</evidence>
<keyword evidence="5" id="KW-0862">Zinc</keyword>
<feature type="domain" description="RanBP2-type" evidence="20">
    <location>
        <begin position="660"/>
        <end position="689"/>
    </location>
</feature>
<comment type="catalytic activity">
    <reaction evidence="14">
        <text>1-octadecanoyl-2-(9Z-octadecenoyl)-sn-glycerol + H2O = 2-(9Z-octadecenoyl)-glycerol + octadecanoate + H(+)</text>
        <dbReference type="Rhea" id="RHEA:77103"/>
        <dbReference type="ChEBI" id="CHEBI:15377"/>
        <dbReference type="ChEBI" id="CHEBI:15378"/>
        <dbReference type="ChEBI" id="CHEBI:25629"/>
        <dbReference type="ChEBI" id="CHEBI:73990"/>
        <dbReference type="ChEBI" id="CHEBI:75468"/>
    </reaction>
</comment>
<evidence type="ECO:0000259" key="20">
    <source>
        <dbReference type="PROSITE" id="PS50199"/>
    </source>
</evidence>
<dbReference type="Pfam" id="PF00561">
    <property type="entry name" value="Abhydrolase_1"/>
    <property type="match status" value="1"/>
</dbReference>
<dbReference type="EC" id="3.1.1.116" evidence="7"/>
<feature type="domain" description="RanBP2-type" evidence="20">
    <location>
        <begin position="609"/>
        <end position="638"/>
    </location>
</feature>
<dbReference type="SUPFAM" id="SSF54928">
    <property type="entry name" value="RNA-binding domain, RBD"/>
    <property type="match status" value="1"/>
</dbReference>
<evidence type="ECO:0000256" key="18">
    <source>
        <dbReference type="SAM" id="MobiDB-lite"/>
    </source>
</evidence>
<feature type="compositionally biased region" description="Low complexity" evidence="18">
    <location>
        <begin position="371"/>
        <end position="382"/>
    </location>
</feature>
<dbReference type="SMART" id="SM00360">
    <property type="entry name" value="RRM"/>
    <property type="match status" value="1"/>
</dbReference>
<evidence type="ECO:0000256" key="2">
    <source>
        <dbReference type="ARBA" id="ARBA00022723"/>
    </source>
</evidence>
<proteinExistence type="inferred from homology"/>
<dbReference type="Gene3D" id="3.30.70.330">
    <property type="match status" value="1"/>
</dbReference>
<name>A0A9P9YYE6_9MUSC</name>
<keyword evidence="22" id="KW-1185">Reference proteome</keyword>
<organism evidence="21 22">
    <name type="scientific">Drosophila gunungcola</name>
    <name type="common">fruit fly</name>
    <dbReference type="NCBI Taxonomy" id="103775"/>
    <lineage>
        <taxon>Eukaryota</taxon>
        <taxon>Metazoa</taxon>
        <taxon>Ecdysozoa</taxon>
        <taxon>Arthropoda</taxon>
        <taxon>Hexapoda</taxon>
        <taxon>Insecta</taxon>
        <taxon>Pterygota</taxon>
        <taxon>Neoptera</taxon>
        <taxon>Endopterygota</taxon>
        <taxon>Diptera</taxon>
        <taxon>Brachycera</taxon>
        <taxon>Muscomorpha</taxon>
        <taxon>Ephydroidea</taxon>
        <taxon>Drosophilidae</taxon>
        <taxon>Drosophila</taxon>
        <taxon>Sophophora</taxon>
    </lineage>
</organism>
<comment type="catalytic activity">
    <reaction evidence="12">
        <text>1-octadecanoyl-2-(4Z,7Z,10Z,13Z,16Z,19Z-docosahexaenoyl)-sn-glycerol + H2O = 2-(4Z,7Z,10Z,13Z,16Z,19Z-docosahexaenoyl)-glycerol + octadecanoate + H(+)</text>
        <dbReference type="Rhea" id="RHEA:77107"/>
        <dbReference type="ChEBI" id="CHEBI:15377"/>
        <dbReference type="ChEBI" id="CHEBI:15378"/>
        <dbReference type="ChEBI" id="CHEBI:25629"/>
        <dbReference type="ChEBI" id="CHEBI:77129"/>
        <dbReference type="ChEBI" id="CHEBI:186738"/>
    </reaction>
</comment>